<dbReference type="CDD" id="cd02947">
    <property type="entry name" value="TRX_family"/>
    <property type="match status" value="1"/>
</dbReference>
<dbReference type="GO" id="GO:0006950">
    <property type="term" value="P:response to stress"/>
    <property type="evidence" value="ECO:0007669"/>
    <property type="project" value="UniProtKB-ARBA"/>
</dbReference>
<proteinExistence type="predicted"/>
<dbReference type="PANTHER" id="PTHR46050">
    <property type="entry name" value="TPR REPEAT-CONTAINING THIOREDOXIN"/>
    <property type="match status" value="1"/>
</dbReference>
<feature type="compositionally biased region" description="Low complexity" evidence="1">
    <location>
        <begin position="26"/>
        <end position="74"/>
    </location>
</feature>
<dbReference type="Proteomes" id="UP001210211">
    <property type="component" value="Unassembled WGS sequence"/>
</dbReference>
<dbReference type="InterPro" id="IPR011990">
    <property type="entry name" value="TPR-like_helical_dom_sf"/>
</dbReference>
<evidence type="ECO:0000259" key="2">
    <source>
        <dbReference type="Pfam" id="PF00085"/>
    </source>
</evidence>
<feature type="domain" description="Thioredoxin" evidence="2">
    <location>
        <begin position="489"/>
        <end position="584"/>
    </location>
</feature>
<evidence type="ECO:0000256" key="1">
    <source>
        <dbReference type="SAM" id="MobiDB-lite"/>
    </source>
</evidence>
<sequence>MSEPDQMGAVHNSLDKDNPFQIPEDLLTSLPSDHSLTSTTTTFTIPSSTESRSTSAVSGSNPPGSPSRSSFSSRSTVSSERVIWGNICPHGVITSGFKSPPKTRVLRPGHSDYGYGSVINTRKIIQDALQSGDDAFKKGQYIEALEGYNRVLRIYPKSVTCRISRADTLVQLGRFEEAFRDYHVAYRREQGNGTVHHRLLGAVDFAEMHMRLTSPEYKVDLSVKIEKVKGHLIRGGNARRCNNWKAALKEVDAIIATGADTSRLILAFRAEMLLQLNRLEQAEETFSKAIELDSKLPTSAKFLGMVPEAYVRAVHAQIEMAMGRFENAVEEADRAHRVDKLNDEISAIQTNVRLTSTAYLKGNMHYRERQYWEACDQYNIGLKYARSNACLLSNLAACHWQLGSWEKCIEICDQALQIRPGYTKALLRRADSFAKLEKWAESVRDYEAAMKILPEIHKIVEALSHVQIALRKSQGEDVSHMISGTEVTEITSAEHFQESISVSGASIVYFMEPSNAECIQISPFVNSLCTSFPLVIFIKVDISQHPLIAKTENVHALPSFIIYKNGNKVKEMTCPLKKVLQSWVEYYSFSN</sequence>
<organism evidence="3 4">
    <name type="scientific">Rhynchospora tenuis</name>
    <dbReference type="NCBI Taxonomy" id="198213"/>
    <lineage>
        <taxon>Eukaryota</taxon>
        <taxon>Viridiplantae</taxon>
        <taxon>Streptophyta</taxon>
        <taxon>Embryophyta</taxon>
        <taxon>Tracheophyta</taxon>
        <taxon>Spermatophyta</taxon>
        <taxon>Magnoliopsida</taxon>
        <taxon>Liliopsida</taxon>
        <taxon>Poales</taxon>
        <taxon>Cyperaceae</taxon>
        <taxon>Cyperoideae</taxon>
        <taxon>Rhynchosporeae</taxon>
        <taxon>Rhynchospora</taxon>
    </lineage>
</organism>
<protein>
    <recommendedName>
        <fullName evidence="2">Thioredoxin domain-containing protein</fullName>
    </recommendedName>
</protein>
<evidence type="ECO:0000313" key="4">
    <source>
        <dbReference type="Proteomes" id="UP001210211"/>
    </source>
</evidence>
<dbReference type="Gene3D" id="1.25.40.10">
    <property type="entry name" value="Tetratricopeptide repeat domain"/>
    <property type="match status" value="3"/>
</dbReference>
<dbReference type="Pfam" id="PF00085">
    <property type="entry name" value="Thioredoxin"/>
    <property type="match status" value="1"/>
</dbReference>
<dbReference type="Pfam" id="PF13432">
    <property type="entry name" value="TPR_16"/>
    <property type="match status" value="1"/>
</dbReference>
<dbReference type="SUPFAM" id="SSF48452">
    <property type="entry name" value="TPR-like"/>
    <property type="match status" value="1"/>
</dbReference>
<dbReference type="Gene3D" id="3.40.30.10">
    <property type="entry name" value="Glutaredoxin"/>
    <property type="match status" value="1"/>
</dbReference>
<dbReference type="InterPro" id="IPR036249">
    <property type="entry name" value="Thioredoxin-like_sf"/>
</dbReference>
<dbReference type="GO" id="GO:0005737">
    <property type="term" value="C:cytoplasm"/>
    <property type="evidence" value="ECO:0007669"/>
    <property type="project" value="TreeGrafter"/>
</dbReference>
<keyword evidence="4" id="KW-1185">Reference proteome</keyword>
<dbReference type="InterPro" id="IPR019734">
    <property type="entry name" value="TPR_rpt"/>
</dbReference>
<feature type="region of interest" description="Disordered" evidence="1">
    <location>
        <begin position="1"/>
        <end position="74"/>
    </location>
</feature>
<gene>
    <name evidence="3" type="ORF">LUZ61_014486</name>
</gene>
<comment type="caution">
    <text evidence="3">The sequence shown here is derived from an EMBL/GenBank/DDBJ whole genome shotgun (WGS) entry which is preliminary data.</text>
</comment>
<dbReference type="SMART" id="SM00028">
    <property type="entry name" value="TPR"/>
    <property type="match status" value="7"/>
</dbReference>
<dbReference type="PANTHER" id="PTHR46050:SF29">
    <property type="entry name" value="TPR REPEAT-CONTAINING THIOREDOXIN TTL4"/>
    <property type="match status" value="1"/>
</dbReference>
<name>A0AAD5WB60_9POAL</name>
<dbReference type="InterPro" id="IPR044534">
    <property type="entry name" value="TTL1-4"/>
</dbReference>
<evidence type="ECO:0000313" key="3">
    <source>
        <dbReference type="EMBL" id="KAJ3685322.1"/>
    </source>
</evidence>
<dbReference type="Pfam" id="PF13181">
    <property type="entry name" value="TPR_8"/>
    <property type="match status" value="1"/>
</dbReference>
<dbReference type="InterPro" id="IPR013766">
    <property type="entry name" value="Thioredoxin_domain"/>
</dbReference>
<accession>A0AAD5WB60</accession>
<dbReference type="SUPFAM" id="SSF52833">
    <property type="entry name" value="Thioredoxin-like"/>
    <property type="match status" value="1"/>
</dbReference>
<dbReference type="AlphaFoldDB" id="A0AAD5WB60"/>
<dbReference type="EMBL" id="JAMRDG010000002">
    <property type="protein sequence ID" value="KAJ3685322.1"/>
    <property type="molecule type" value="Genomic_DNA"/>
</dbReference>
<reference evidence="3 4" key="1">
    <citation type="journal article" date="2022" name="Cell">
        <title>Repeat-based holocentromeres influence genome architecture and karyotype evolution.</title>
        <authorList>
            <person name="Hofstatter P.G."/>
            <person name="Thangavel G."/>
            <person name="Lux T."/>
            <person name="Neumann P."/>
            <person name="Vondrak T."/>
            <person name="Novak P."/>
            <person name="Zhang M."/>
            <person name="Costa L."/>
            <person name="Castellani M."/>
            <person name="Scott A."/>
            <person name="Toegelov H."/>
            <person name="Fuchs J."/>
            <person name="Mata-Sucre Y."/>
            <person name="Dias Y."/>
            <person name="Vanzela A.L.L."/>
            <person name="Huettel B."/>
            <person name="Almeida C.C.S."/>
            <person name="Simkova H."/>
            <person name="Souza G."/>
            <person name="Pedrosa-Harand A."/>
            <person name="Macas J."/>
            <person name="Mayer K.F.X."/>
            <person name="Houben A."/>
            <person name="Marques A."/>
        </authorList>
    </citation>
    <scope>NUCLEOTIDE SEQUENCE [LARGE SCALE GENOMIC DNA]</scope>
    <source>
        <strain evidence="3">RhyTen1mFocal</strain>
    </source>
</reference>